<comment type="caution">
    <text evidence="2">The sequence shown here is derived from an EMBL/GenBank/DDBJ whole genome shotgun (WGS) entry which is preliminary data.</text>
</comment>
<proteinExistence type="predicted"/>
<evidence type="ECO:0008006" key="4">
    <source>
        <dbReference type="Google" id="ProtNLM"/>
    </source>
</evidence>
<gene>
    <name evidence="2" type="ORF">SADO_01930</name>
</gene>
<protein>
    <recommendedName>
        <fullName evidence="4">Lipoprotein</fullName>
    </recommendedName>
</protein>
<accession>A0ABV2AXE7</accession>
<feature type="signal peptide" evidence="1">
    <location>
        <begin position="1"/>
        <end position="20"/>
    </location>
</feature>
<evidence type="ECO:0000256" key="1">
    <source>
        <dbReference type="SAM" id="SignalP"/>
    </source>
</evidence>
<keyword evidence="3" id="KW-1185">Reference proteome</keyword>
<organism evidence="2 3">
    <name type="scientific">Salinisphaera dokdonensis CL-ES53</name>
    <dbReference type="NCBI Taxonomy" id="1304272"/>
    <lineage>
        <taxon>Bacteria</taxon>
        <taxon>Pseudomonadati</taxon>
        <taxon>Pseudomonadota</taxon>
        <taxon>Gammaproteobacteria</taxon>
        <taxon>Salinisphaerales</taxon>
        <taxon>Salinisphaeraceae</taxon>
        <taxon>Salinisphaera</taxon>
    </lineage>
</organism>
<sequence>MLALSGALFMLAGTASVALAQADDVSGSRCFNGYAYTLQGGEYRYTEHHEQQRSNGKITSWDVDYVGTDGESIAQKHLEFGANDTVPTYTLEIPADGYREGIRRDGNQWVMFRRDNADAEEKTKPFSIEEPMAADSGFDMLVRENFDALVAGETVPFNFAAAGRQAVVKLRANQTGTTQFEGKEAVVFDAELDMFLVNFFVDSLQLTYDPETKRLLEYRGIGNMHNAAGDVYPVRVTYASEMPNEAKQAGAPAAECGSSNS</sequence>
<feature type="chain" id="PRO_5046199829" description="Lipoprotein" evidence="1">
    <location>
        <begin position="21"/>
        <end position="261"/>
    </location>
</feature>
<evidence type="ECO:0000313" key="3">
    <source>
        <dbReference type="Proteomes" id="UP001460888"/>
    </source>
</evidence>
<name>A0ABV2AXE7_9GAMM</name>
<dbReference type="Proteomes" id="UP001460888">
    <property type="component" value="Unassembled WGS sequence"/>
</dbReference>
<evidence type="ECO:0000313" key="2">
    <source>
        <dbReference type="EMBL" id="MES1927975.1"/>
    </source>
</evidence>
<keyword evidence="1" id="KW-0732">Signal</keyword>
<dbReference type="EMBL" id="APND01000001">
    <property type="protein sequence ID" value="MES1927975.1"/>
    <property type="molecule type" value="Genomic_DNA"/>
</dbReference>
<reference evidence="2 3" key="1">
    <citation type="submission" date="2013-03" db="EMBL/GenBank/DDBJ databases">
        <title>Salinisphaera dokdonensis CL-ES53 Genome Sequencing.</title>
        <authorList>
            <person name="Li C."/>
            <person name="Lai Q."/>
            <person name="Shao Z."/>
        </authorList>
    </citation>
    <scope>NUCLEOTIDE SEQUENCE [LARGE SCALE GENOMIC DNA]</scope>
    <source>
        <strain evidence="2 3">CL-ES53</strain>
    </source>
</reference>